<name>A0ABS5IUM1_9BACT</name>
<comment type="caution">
    <text evidence="2">The sequence shown here is derived from an EMBL/GenBank/DDBJ whole genome shotgun (WGS) entry which is preliminary data.</text>
</comment>
<keyword evidence="3" id="KW-1185">Reference proteome</keyword>
<keyword evidence="1" id="KW-1133">Transmembrane helix</keyword>
<protein>
    <recommendedName>
        <fullName evidence="4">Cytochrome b561</fullName>
    </recommendedName>
</protein>
<evidence type="ECO:0000313" key="3">
    <source>
        <dbReference type="Proteomes" id="UP000676386"/>
    </source>
</evidence>
<sequence length="152" mass="16555">MQLDMLHLHSFLRWAIVLAGIWAVIRSLKGVTGKTPFTAADSKAGLFFMILCDLQLLVGLVLLFFVSPLAKAGLADMGAAMKSPALRFFTVEHEVMAVIAIALVHIGKSKIKKAASDAQKHKLGLIFFGLALVVILALIPWPFREALGKGWF</sequence>
<accession>A0ABS5IUM1</accession>
<dbReference type="Proteomes" id="UP000676386">
    <property type="component" value="Unassembled WGS sequence"/>
</dbReference>
<dbReference type="EMBL" id="JAGTXB010000002">
    <property type="protein sequence ID" value="MBS0026659.1"/>
    <property type="molecule type" value="Genomic_DNA"/>
</dbReference>
<feature type="transmembrane region" description="Helical" evidence="1">
    <location>
        <begin position="125"/>
        <end position="143"/>
    </location>
</feature>
<reference evidence="2 3" key="1">
    <citation type="submission" date="2021-04" db="EMBL/GenBank/DDBJ databases">
        <title>Chitinophaga sp. nov., isolated from the rhizosphere soil.</title>
        <authorList>
            <person name="He S."/>
        </authorList>
    </citation>
    <scope>NUCLEOTIDE SEQUENCE [LARGE SCALE GENOMIC DNA]</scope>
    <source>
        <strain evidence="2 3">2R12</strain>
    </source>
</reference>
<feature type="transmembrane region" description="Helical" evidence="1">
    <location>
        <begin position="46"/>
        <end position="66"/>
    </location>
</feature>
<evidence type="ECO:0008006" key="4">
    <source>
        <dbReference type="Google" id="ProtNLM"/>
    </source>
</evidence>
<organism evidence="2 3">
    <name type="scientific">Chitinophaga hostae</name>
    <dbReference type="NCBI Taxonomy" id="2831022"/>
    <lineage>
        <taxon>Bacteria</taxon>
        <taxon>Pseudomonadati</taxon>
        <taxon>Bacteroidota</taxon>
        <taxon>Chitinophagia</taxon>
        <taxon>Chitinophagales</taxon>
        <taxon>Chitinophagaceae</taxon>
        <taxon>Chitinophaga</taxon>
    </lineage>
</organism>
<evidence type="ECO:0000313" key="2">
    <source>
        <dbReference type="EMBL" id="MBS0026659.1"/>
    </source>
</evidence>
<gene>
    <name evidence="2" type="ORF">KE626_04985</name>
</gene>
<keyword evidence="1" id="KW-0472">Membrane</keyword>
<feature type="transmembrane region" description="Helical" evidence="1">
    <location>
        <begin position="6"/>
        <end position="25"/>
    </location>
</feature>
<evidence type="ECO:0000256" key="1">
    <source>
        <dbReference type="SAM" id="Phobius"/>
    </source>
</evidence>
<feature type="transmembrane region" description="Helical" evidence="1">
    <location>
        <begin position="86"/>
        <end position="104"/>
    </location>
</feature>
<proteinExistence type="predicted"/>
<keyword evidence="1" id="KW-0812">Transmembrane</keyword>